<feature type="transmembrane region" description="Helical" evidence="5">
    <location>
        <begin position="6"/>
        <end position="23"/>
    </location>
</feature>
<evidence type="ECO:0000256" key="1">
    <source>
        <dbReference type="ARBA" id="ARBA00004141"/>
    </source>
</evidence>
<evidence type="ECO:0000256" key="2">
    <source>
        <dbReference type="ARBA" id="ARBA00022692"/>
    </source>
</evidence>
<evidence type="ECO:0000256" key="4">
    <source>
        <dbReference type="ARBA" id="ARBA00023136"/>
    </source>
</evidence>
<dbReference type="InterPro" id="IPR003825">
    <property type="entry name" value="Colicin-V_CvpA"/>
</dbReference>
<feature type="transmembrane region" description="Helical" evidence="5">
    <location>
        <begin position="63"/>
        <end position="87"/>
    </location>
</feature>
<feature type="transmembrane region" description="Helical" evidence="5">
    <location>
        <begin position="99"/>
        <end position="123"/>
    </location>
</feature>
<dbReference type="InterPro" id="IPR052719">
    <property type="entry name" value="CvpA-like"/>
</dbReference>
<dbReference type="EMBL" id="CP015243">
    <property type="protein sequence ID" value="ANF57801.1"/>
    <property type="molecule type" value="Genomic_DNA"/>
</dbReference>
<keyword evidence="3 5" id="KW-1133">Transmembrane helix</keyword>
<dbReference type="Pfam" id="PF02674">
    <property type="entry name" value="Colicin_V"/>
    <property type="match status" value="1"/>
</dbReference>
<reference evidence="6 7" key="1">
    <citation type="submission" date="2016-04" db="EMBL/GenBank/DDBJ databases">
        <title>Complete Genome Sequence of Halotalea alkalilenta IHB B 13600.</title>
        <authorList>
            <person name="Swarnkar M.K."/>
            <person name="Sharma A."/>
            <person name="Kaushal K."/>
            <person name="Soni R."/>
            <person name="Rana S."/>
            <person name="Singh A.K."/>
            <person name="Gulati A."/>
        </authorList>
    </citation>
    <scope>NUCLEOTIDE SEQUENCE [LARGE SCALE GENOMIC DNA]</scope>
    <source>
        <strain evidence="6 7">IHB B 13600</strain>
    </source>
</reference>
<evidence type="ECO:0000256" key="3">
    <source>
        <dbReference type="ARBA" id="ARBA00022989"/>
    </source>
</evidence>
<organism evidence="6 7">
    <name type="scientific">Halotalea alkalilenta</name>
    <dbReference type="NCBI Taxonomy" id="376489"/>
    <lineage>
        <taxon>Bacteria</taxon>
        <taxon>Pseudomonadati</taxon>
        <taxon>Pseudomonadota</taxon>
        <taxon>Gammaproteobacteria</taxon>
        <taxon>Oceanospirillales</taxon>
        <taxon>Halomonadaceae</taxon>
        <taxon>Halotalea</taxon>
    </lineage>
</organism>
<accession>A0A172YEV3</accession>
<keyword evidence="2 5" id="KW-0812">Transmembrane</keyword>
<evidence type="ECO:0000313" key="7">
    <source>
        <dbReference type="Proteomes" id="UP000077875"/>
    </source>
</evidence>
<dbReference type="GO" id="GO:0016020">
    <property type="term" value="C:membrane"/>
    <property type="evidence" value="ECO:0007669"/>
    <property type="project" value="UniProtKB-SubCell"/>
</dbReference>
<dbReference type="STRING" id="376489.A5892_10275"/>
<comment type="subcellular location">
    <subcellularLocation>
        <location evidence="1">Membrane</location>
        <topology evidence="1">Multi-pass membrane protein</topology>
    </subcellularLocation>
</comment>
<dbReference type="RefSeq" id="WP_064122726.1">
    <property type="nucleotide sequence ID" value="NZ_CP015243.1"/>
</dbReference>
<protein>
    <recommendedName>
        <fullName evidence="8">Colicin V production protein</fullName>
    </recommendedName>
</protein>
<dbReference type="Proteomes" id="UP000077875">
    <property type="component" value="Chromosome"/>
</dbReference>
<proteinExistence type="predicted"/>
<dbReference type="PANTHER" id="PTHR36926">
    <property type="entry name" value="COLICIN V PRODUCTION PROTEIN"/>
    <property type="match status" value="1"/>
</dbReference>
<gene>
    <name evidence="6" type="ORF">A5892_10275</name>
</gene>
<evidence type="ECO:0008006" key="8">
    <source>
        <dbReference type="Google" id="ProtNLM"/>
    </source>
</evidence>
<dbReference type="AlphaFoldDB" id="A0A172YEV3"/>
<keyword evidence="7" id="KW-1185">Reference proteome</keyword>
<name>A0A172YEV3_9GAMM</name>
<evidence type="ECO:0000256" key="5">
    <source>
        <dbReference type="SAM" id="Phobius"/>
    </source>
</evidence>
<evidence type="ECO:0000313" key="6">
    <source>
        <dbReference type="EMBL" id="ANF57801.1"/>
    </source>
</evidence>
<dbReference type="PANTHER" id="PTHR36926:SF1">
    <property type="entry name" value="COLICIN V PRODUCTION PROTEIN"/>
    <property type="match status" value="1"/>
</dbReference>
<sequence>MSLTWLDWVFIAILALCVLLGAMRGLIREGLGLVVWIVALLTARAFCIQVGELFVDYIDNPSVRVVVGFVLVTFVVVILGGLCIRLLNAMVEWVGMGSFNRVLGALFGAAKGSAVLALIGVVIPLTPFAQMEAWQGSQLRPMVASLQQVIVDQYQRLQERQSPLEELRQDRSVPVT</sequence>
<feature type="transmembrane region" description="Helical" evidence="5">
    <location>
        <begin position="30"/>
        <end position="51"/>
    </location>
</feature>
<dbReference type="KEGG" id="haa:A5892_10275"/>
<keyword evidence="4 5" id="KW-0472">Membrane</keyword>
<dbReference type="GO" id="GO:0009403">
    <property type="term" value="P:toxin biosynthetic process"/>
    <property type="evidence" value="ECO:0007669"/>
    <property type="project" value="InterPro"/>
</dbReference>